<dbReference type="AlphaFoldDB" id="A0A2G5BIH2"/>
<keyword evidence="3" id="KW-1185">Reference proteome</keyword>
<gene>
    <name evidence="2" type="ORF">COEREDRAFT_84738</name>
</gene>
<feature type="region of interest" description="Disordered" evidence="1">
    <location>
        <begin position="84"/>
        <end position="111"/>
    </location>
</feature>
<proteinExistence type="predicted"/>
<dbReference type="Proteomes" id="UP000242474">
    <property type="component" value="Unassembled WGS sequence"/>
</dbReference>
<accession>A0A2G5BIH2</accession>
<name>A0A2G5BIH2_COERN</name>
<reference evidence="2 3" key="1">
    <citation type="journal article" date="2015" name="Genome Biol. Evol.">
        <title>Phylogenomic analyses indicate that early fungi evolved digesting cell walls of algal ancestors of land plants.</title>
        <authorList>
            <person name="Chang Y."/>
            <person name="Wang S."/>
            <person name="Sekimoto S."/>
            <person name="Aerts A.L."/>
            <person name="Choi C."/>
            <person name="Clum A."/>
            <person name="LaButti K.M."/>
            <person name="Lindquist E.A."/>
            <person name="Yee Ngan C."/>
            <person name="Ohm R.A."/>
            <person name="Salamov A.A."/>
            <person name="Grigoriev I.V."/>
            <person name="Spatafora J.W."/>
            <person name="Berbee M.L."/>
        </authorList>
    </citation>
    <scope>NUCLEOTIDE SEQUENCE [LARGE SCALE GENOMIC DNA]</scope>
    <source>
        <strain evidence="2 3">NRRL 1564</strain>
    </source>
</reference>
<organism evidence="2 3">
    <name type="scientific">Coemansia reversa (strain ATCC 12441 / NRRL 1564)</name>
    <dbReference type="NCBI Taxonomy" id="763665"/>
    <lineage>
        <taxon>Eukaryota</taxon>
        <taxon>Fungi</taxon>
        <taxon>Fungi incertae sedis</taxon>
        <taxon>Zoopagomycota</taxon>
        <taxon>Kickxellomycotina</taxon>
        <taxon>Kickxellomycetes</taxon>
        <taxon>Kickxellales</taxon>
        <taxon>Kickxellaceae</taxon>
        <taxon>Coemansia</taxon>
    </lineage>
</organism>
<sequence>MATAEDVSGMLLVIGDKLDADEELHSVLFGEAKPKRVIRPIPSVPAAATAETKIVPDAGPSRSQQRRRRVRTKHSELMAWLKEFESQAGKQNTDTSNSEGRKAMVFQVGKV</sequence>
<feature type="region of interest" description="Disordered" evidence="1">
    <location>
        <begin position="49"/>
        <end position="71"/>
    </location>
</feature>
<evidence type="ECO:0000256" key="1">
    <source>
        <dbReference type="SAM" id="MobiDB-lite"/>
    </source>
</evidence>
<protein>
    <submittedName>
        <fullName evidence="2">Uncharacterized protein</fullName>
    </submittedName>
</protein>
<dbReference type="EMBL" id="KZ303488">
    <property type="protein sequence ID" value="PIA18782.1"/>
    <property type="molecule type" value="Genomic_DNA"/>
</dbReference>
<dbReference type="OrthoDB" id="10536321at2759"/>
<feature type="compositionally biased region" description="Polar residues" evidence="1">
    <location>
        <begin position="88"/>
        <end position="98"/>
    </location>
</feature>
<evidence type="ECO:0000313" key="3">
    <source>
        <dbReference type="Proteomes" id="UP000242474"/>
    </source>
</evidence>
<evidence type="ECO:0000313" key="2">
    <source>
        <dbReference type="EMBL" id="PIA18782.1"/>
    </source>
</evidence>